<feature type="compositionally biased region" description="Acidic residues" evidence="1">
    <location>
        <begin position="37"/>
        <end position="64"/>
    </location>
</feature>
<dbReference type="InParanoid" id="E3MVT2"/>
<feature type="region of interest" description="Disordered" evidence="1">
    <location>
        <begin position="37"/>
        <end position="65"/>
    </location>
</feature>
<evidence type="ECO:0008006" key="4">
    <source>
        <dbReference type="Google" id="ProtNLM"/>
    </source>
</evidence>
<reference evidence="2" key="1">
    <citation type="submission" date="2007-07" db="EMBL/GenBank/DDBJ databases">
        <title>PCAP assembly of the Caenorhabditis remanei genome.</title>
        <authorList>
            <consortium name="The Caenorhabditis remanei Sequencing Consortium"/>
            <person name="Wilson R.K."/>
        </authorList>
    </citation>
    <scope>NUCLEOTIDE SEQUENCE [LARGE SCALE GENOMIC DNA]</scope>
    <source>
        <strain evidence="2">PB4641</strain>
    </source>
</reference>
<name>E3MVT2_CAERE</name>
<evidence type="ECO:0000256" key="1">
    <source>
        <dbReference type="SAM" id="MobiDB-lite"/>
    </source>
</evidence>
<keyword evidence="3" id="KW-1185">Reference proteome</keyword>
<dbReference type="OrthoDB" id="5871067at2759"/>
<sequence>MLNMIVAHMFCNKCREKPGCPTCKESIIFSYKIDEEEGDDDRQFAGEEEESESGSECDLDEYEPEDRSKTLTKFCKFLMTDPRANVVYVIAHNGGRYDHVMGMAEMDRLAKPPNFIMNGRTFIRYCPYLYNHPDNYDKVLTTLPPKEYYIPDCRQIRRI</sequence>
<evidence type="ECO:0000313" key="3">
    <source>
        <dbReference type="Proteomes" id="UP000008281"/>
    </source>
</evidence>
<protein>
    <recommendedName>
        <fullName evidence="4">DNA-directed DNA polymerase</fullName>
    </recommendedName>
</protein>
<dbReference type="Proteomes" id="UP000008281">
    <property type="component" value="Unassembled WGS sequence"/>
</dbReference>
<dbReference type="AlphaFoldDB" id="E3MVT2"/>
<accession>E3MVT2</accession>
<proteinExistence type="predicted"/>
<dbReference type="HOGENOM" id="CLU_1662446_0_0_1"/>
<dbReference type="EMBL" id="DS268484">
    <property type="protein sequence ID" value="EFP10368.1"/>
    <property type="molecule type" value="Genomic_DNA"/>
</dbReference>
<gene>
    <name evidence="2" type="ORF">CRE_23558</name>
</gene>
<organism evidence="3">
    <name type="scientific">Caenorhabditis remanei</name>
    <name type="common">Caenorhabditis vulgaris</name>
    <dbReference type="NCBI Taxonomy" id="31234"/>
    <lineage>
        <taxon>Eukaryota</taxon>
        <taxon>Metazoa</taxon>
        <taxon>Ecdysozoa</taxon>
        <taxon>Nematoda</taxon>
        <taxon>Chromadorea</taxon>
        <taxon>Rhabditida</taxon>
        <taxon>Rhabditina</taxon>
        <taxon>Rhabditomorpha</taxon>
        <taxon>Rhabditoidea</taxon>
        <taxon>Rhabditidae</taxon>
        <taxon>Peloderinae</taxon>
        <taxon>Caenorhabditis</taxon>
    </lineage>
</organism>
<evidence type="ECO:0000313" key="2">
    <source>
        <dbReference type="EMBL" id="EFP10368.1"/>
    </source>
</evidence>